<accession>A0A2Z4Y8K1</accession>
<dbReference type="KEGG" id="schv:BRCON_2378"/>
<gene>
    <name evidence="1" type="ORF">BRCON_2378</name>
</gene>
<dbReference type="EMBL" id="CP030759">
    <property type="protein sequence ID" value="AXA37148.1"/>
    <property type="molecule type" value="Genomic_DNA"/>
</dbReference>
<evidence type="ECO:0000313" key="1">
    <source>
        <dbReference type="EMBL" id="AXA37148.1"/>
    </source>
</evidence>
<name>A0A2Z4Y8K1_SUMC1</name>
<evidence type="ECO:0000313" key="2">
    <source>
        <dbReference type="Proteomes" id="UP000262583"/>
    </source>
</evidence>
<proteinExistence type="predicted"/>
<dbReference type="Proteomes" id="UP000262583">
    <property type="component" value="Chromosome"/>
</dbReference>
<reference evidence="1 2" key="1">
    <citation type="submission" date="2018-05" db="EMBL/GenBank/DDBJ databases">
        <title>A metagenomic window into the 2 km-deep terrestrial subsurface aquifer revealed taxonomically and functionally diverse microbial community comprising novel uncultured bacterial lineages.</title>
        <authorList>
            <person name="Kadnikov V.V."/>
            <person name="Mardanov A.V."/>
            <person name="Beletsky A.V."/>
            <person name="Banks D."/>
            <person name="Pimenov N.V."/>
            <person name="Frank Y.A."/>
            <person name="Karnachuk O.V."/>
            <person name="Ravin N.V."/>
        </authorList>
    </citation>
    <scope>NUCLEOTIDE SEQUENCE [LARGE SCALE GENOMIC DNA]</scope>
    <source>
        <strain evidence="1">BY</strain>
    </source>
</reference>
<sequence length="37" mass="4511">MIHHRLEISFRTLYILMILHEENSLFWLTSPSAVKRK</sequence>
<protein>
    <submittedName>
        <fullName evidence="1">Uncharacterized protein</fullName>
    </submittedName>
</protein>
<dbReference type="AlphaFoldDB" id="A0A2Z4Y8K1"/>
<organism evidence="1 2">
    <name type="scientific">Sumerlaea chitinivorans</name>
    <dbReference type="NCBI Taxonomy" id="2250252"/>
    <lineage>
        <taxon>Bacteria</taxon>
        <taxon>Candidatus Sumerlaeota</taxon>
        <taxon>Candidatus Sumerlaeia</taxon>
        <taxon>Candidatus Sumerlaeales</taxon>
        <taxon>Candidatus Sumerlaeaceae</taxon>
        <taxon>Candidatus Sumerlaea</taxon>
    </lineage>
</organism>